<dbReference type="AlphaFoldDB" id="A0A2U2RKR1"/>
<name>A0A2U2RKR1_9MICO</name>
<dbReference type="Pfam" id="PF06386">
    <property type="entry name" value="GvpL_GvpF"/>
    <property type="match status" value="1"/>
</dbReference>
<organism evidence="4 5">
    <name type="scientific">Brachybacterium endophyticum</name>
    <dbReference type="NCBI Taxonomy" id="2182385"/>
    <lineage>
        <taxon>Bacteria</taxon>
        <taxon>Bacillati</taxon>
        <taxon>Actinomycetota</taxon>
        <taxon>Actinomycetes</taxon>
        <taxon>Micrococcales</taxon>
        <taxon>Dermabacteraceae</taxon>
        <taxon>Brachybacterium</taxon>
    </lineage>
</organism>
<reference evidence="4 5" key="1">
    <citation type="submission" date="2018-05" db="EMBL/GenBank/DDBJ databases">
        <title>Brachybacterium sp. M1HQ-2T, whole genome shotgun sequence.</title>
        <authorList>
            <person name="Tuo L."/>
        </authorList>
    </citation>
    <scope>NUCLEOTIDE SEQUENCE [LARGE SCALE GENOMIC DNA]</scope>
    <source>
        <strain evidence="4 5">M1HQ-2</strain>
    </source>
</reference>
<comment type="similarity">
    <text evidence="3">Belongs to the gas vesicle GvpF/GvpL family.</text>
</comment>
<comment type="caution">
    <text evidence="4">The sequence shown here is derived from an EMBL/GenBank/DDBJ whole genome shotgun (WGS) entry which is preliminary data.</text>
</comment>
<dbReference type="PANTHER" id="PTHR36852">
    <property type="entry name" value="PROTEIN GVPL 2"/>
    <property type="match status" value="1"/>
</dbReference>
<dbReference type="PANTHER" id="PTHR36852:SF1">
    <property type="entry name" value="PROTEIN GVPL 2"/>
    <property type="match status" value="1"/>
</dbReference>
<dbReference type="GO" id="GO:0031412">
    <property type="term" value="P:gas vesicle organization"/>
    <property type="evidence" value="ECO:0007669"/>
    <property type="project" value="InterPro"/>
</dbReference>
<evidence type="ECO:0000313" key="4">
    <source>
        <dbReference type="EMBL" id="PWH06469.1"/>
    </source>
</evidence>
<dbReference type="GO" id="GO:0031411">
    <property type="term" value="C:gas vesicle"/>
    <property type="evidence" value="ECO:0007669"/>
    <property type="project" value="UniProtKB-SubCell"/>
</dbReference>
<keyword evidence="1" id="KW-0304">Gas vesicle</keyword>
<comment type="subcellular location">
    <subcellularLocation>
        <location evidence="2">Gas vesicle</location>
    </subcellularLocation>
</comment>
<gene>
    <name evidence="4" type="ORF">DEO23_05725</name>
</gene>
<evidence type="ECO:0000256" key="2">
    <source>
        <dbReference type="ARBA" id="ARBA00035108"/>
    </source>
</evidence>
<evidence type="ECO:0000256" key="1">
    <source>
        <dbReference type="ARBA" id="ARBA00022987"/>
    </source>
</evidence>
<proteinExistence type="inferred from homology"/>
<dbReference type="OrthoDB" id="4864106at2"/>
<dbReference type="EMBL" id="QFKX01000002">
    <property type="protein sequence ID" value="PWH06469.1"/>
    <property type="molecule type" value="Genomic_DNA"/>
</dbReference>
<dbReference type="InterPro" id="IPR009430">
    <property type="entry name" value="GvpL/GvpF"/>
</dbReference>
<keyword evidence="5" id="KW-1185">Reference proteome</keyword>
<evidence type="ECO:0000313" key="5">
    <source>
        <dbReference type="Proteomes" id="UP000245590"/>
    </source>
</evidence>
<dbReference type="RefSeq" id="WP_109275062.1">
    <property type="nucleotide sequence ID" value="NZ_QFKX01000002.1"/>
</dbReference>
<evidence type="ECO:0000256" key="3">
    <source>
        <dbReference type="ARBA" id="ARBA00035643"/>
    </source>
</evidence>
<sequence length="243" mass="26657">METDLYLYGIVLADCEAPSVEGVHGHAPRVVGSGSLAALVSDLEPVDALGDPDDLVAHTQVLDALAEAHPVLPMAFGTVLPGDGDIAADLLSPREQEFVTALERLRGLQQYTVRVRFDRDAALREILEQNPEAMRLREQIAGTSEDQTRPQRIRLGELVVQTLEAWRPPESESILGRLQPTVSELAVRSIGSAEDVVEAAVLVRPDAADGFEAEVERIAEERHERLRFRLVGPQAPYDFVPQM</sequence>
<protein>
    <submittedName>
        <fullName evidence="4">Gas vesicle synthesis GvpLGvpF</fullName>
    </submittedName>
</protein>
<accession>A0A2U2RKR1</accession>
<dbReference type="Proteomes" id="UP000245590">
    <property type="component" value="Unassembled WGS sequence"/>
</dbReference>